<dbReference type="RefSeq" id="WP_204067262.1">
    <property type="nucleotide sequence ID" value="NZ_BOOJ01000051.1"/>
</dbReference>
<organism evidence="1 2">
    <name type="scientific">Planobispora siamensis</name>
    <dbReference type="NCBI Taxonomy" id="936338"/>
    <lineage>
        <taxon>Bacteria</taxon>
        <taxon>Bacillati</taxon>
        <taxon>Actinomycetota</taxon>
        <taxon>Actinomycetes</taxon>
        <taxon>Streptosporangiales</taxon>
        <taxon>Streptosporangiaceae</taxon>
        <taxon>Planobispora</taxon>
    </lineage>
</organism>
<protein>
    <submittedName>
        <fullName evidence="1">Uncharacterized protein</fullName>
    </submittedName>
</protein>
<evidence type="ECO:0000313" key="2">
    <source>
        <dbReference type="Proteomes" id="UP000619788"/>
    </source>
</evidence>
<gene>
    <name evidence="1" type="ORF">Psi01_57970</name>
</gene>
<keyword evidence="2" id="KW-1185">Reference proteome</keyword>
<proteinExistence type="predicted"/>
<comment type="caution">
    <text evidence="1">The sequence shown here is derived from an EMBL/GenBank/DDBJ whole genome shotgun (WGS) entry which is preliminary data.</text>
</comment>
<name>A0A8J3SIZ2_9ACTN</name>
<dbReference type="EMBL" id="BOOJ01000051">
    <property type="protein sequence ID" value="GIH95167.1"/>
    <property type="molecule type" value="Genomic_DNA"/>
</dbReference>
<reference evidence="1 2" key="1">
    <citation type="submission" date="2021-01" db="EMBL/GenBank/DDBJ databases">
        <title>Whole genome shotgun sequence of Planobispora siamensis NBRC 107568.</title>
        <authorList>
            <person name="Komaki H."/>
            <person name="Tamura T."/>
        </authorList>
    </citation>
    <scope>NUCLEOTIDE SEQUENCE [LARGE SCALE GENOMIC DNA]</scope>
    <source>
        <strain evidence="1 2">NBRC 107568</strain>
    </source>
</reference>
<dbReference type="AlphaFoldDB" id="A0A8J3SIZ2"/>
<sequence length="83" mass="9604">MSVTREFAYVSSSRPPDSECVWYRSVDEAYDLIRTGSRGSFRYHVFDVRTGRHLREFTSWDEGHAWIEDRSGGRRQAAAGSQD</sequence>
<evidence type="ECO:0000313" key="1">
    <source>
        <dbReference type="EMBL" id="GIH95167.1"/>
    </source>
</evidence>
<accession>A0A8J3SIZ2</accession>
<dbReference type="Proteomes" id="UP000619788">
    <property type="component" value="Unassembled WGS sequence"/>
</dbReference>